<dbReference type="EMBL" id="OIVN01004213">
    <property type="protein sequence ID" value="SPD16070.1"/>
    <property type="molecule type" value="Genomic_DNA"/>
</dbReference>
<sequence length="984" mass="110824">MAPGSRGVGAVFVHFSDAKIPVKRGMLSANREFHDVAGVIIFPTHPGSRINLLRAGKTLRAKAAVREKKCVLLPARFFSNLVPVPDSRESELGLVRYGPASRVHRGVFGPFEGSFPIRIPADPDKFLAIREFHVVHGCVLFPMCPGSQINLLRVRKTLCASVATSVETIPGTFSKTLFCRPVFTRVVDVAPDVGFRRSWYRRKACVTYFLTVQALHRGEFGFARYDPANGGRRNVPYAKGGGQFDPVFGLVNGPVKPWSNLVNLGQTWSNLVKALQTLGRCIPDYISRVSGHKVIFAFTIKWRRKQANSEDWKARVAALETKFNFLLQFVRRWTEREEEKKKATISKRQKEIYPALSLSKAAQTLPTPRRPAFHIPRPSRTEPRQRTRIGPQPKDYNKDLTCEYHQGEVGHTVENCRVLRHRIQDLLDQGVLKFRIEGVINTIGAEKDEEVDITSTKIPWEPLFHELKKRGLLTAPRAPKESTEAGTCQYHPGARDHNLQGCEEFKKEVAGLITKGLIRRRGEQPERDCMTIDQLRLSPYEKTNFQARMERIEEDFEKFCERKKEELGKLTPATPLEISKPDPVVIRYATKEKVMLQTASVSAVQSSEKVPSVVIQVPQPFPYQDSKRIPWNYGMKVISTRENKPKTEEEVVGNLTSGSVGLPEAVEPVITPFLPTGFSRSVGTQWRGDPDPARMIQRSLVASNTPKEKVQDTFPKPIWEATFAQEILSDPLQLGPRAKTLRQEVHFSYHMQLSDHQELLRSSRNLSQKMTPWHKEHSNGLRSQDHILRTQARLCARPSLPDSQQVDPQARVRWKEDTLMHDVELSDRQDLSGRAGILIGKLPSNGPKTPPVASGRGTISHKSKLGFPRIRNLAKSRQRKLSDGTKNVKILTSGARVFPARNKLIYEPGCVGKITTPATSWNSRFAESIPHLIGIFTGKVHENSSNAPTSGSHNSLIRTPIHANFVPLERGRRELSGDMLHDPF</sequence>
<reference evidence="2" key="1">
    <citation type="submission" date="2018-02" db="EMBL/GenBank/DDBJ databases">
        <authorList>
            <person name="Cohen D.B."/>
            <person name="Kent A.D."/>
        </authorList>
    </citation>
    <scope>NUCLEOTIDE SEQUENCE</scope>
</reference>
<feature type="region of interest" description="Disordered" evidence="1">
    <location>
        <begin position="364"/>
        <end position="398"/>
    </location>
</feature>
<accession>A0A2N9HWC2</accession>
<name>A0A2N9HWC2_FAGSY</name>
<proteinExistence type="predicted"/>
<organism evidence="2">
    <name type="scientific">Fagus sylvatica</name>
    <name type="common">Beechnut</name>
    <dbReference type="NCBI Taxonomy" id="28930"/>
    <lineage>
        <taxon>Eukaryota</taxon>
        <taxon>Viridiplantae</taxon>
        <taxon>Streptophyta</taxon>
        <taxon>Embryophyta</taxon>
        <taxon>Tracheophyta</taxon>
        <taxon>Spermatophyta</taxon>
        <taxon>Magnoliopsida</taxon>
        <taxon>eudicotyledons</taxon>
        <taxon>Gunneridae</taxon>
        <taxon>Pentapetalae</taxon>
        <taxon>rosids</taxon>
        <taxon>fabids</taxon>
        <taxon>Fagales</taxon>
        <taxon>Fagaceae</taxon>
        <taxon>Fagus</taxon>
    </lineage>
</organism>
<dbReference type="PANTHER" id="PTHR32108:SF9">
    <property type="entry name" value="REVERSE TRANSCRIPTASE RNASE H-LIKE DOMAIN-CONTAINING PROTEIN"/>
    <property type="match status" value="1"/>
</dbReference>
<evidence type="ECO:0000313" key="2">
    <source>
        <dbReference type="EMBL" id="SPD16070.1"/>
    </source>
</evidence>
<evidence type="ECO:0000256" key="1">
    <source>
        <dbReference type="SAM" id="MobiDB-lite"/>
    </source>
</evidence>
<dbReference type="AlphaFoldDB" id="A0A2N9HWC2"/>
<gene>
    <name evidence="2" type="ORF">FSB_LOCUS43952</name>
</gene>
<dbReference type="PANTHER" id="PTHR32108">
    <property type="entry name" value="DNA-DIRECTED RNA POLYMERASE SUBUNIT ALPHA"/>
    <property type="match status" value="1"/>
</dbReference>
<protein>
    <recommendedName>
        <fullName evidence="3">Retrotransposon gag domain-containing protein</fullName>
    </recommendedName>
</protein>
<feature type="region of interest" description="Disordered" evidence="1">
    <location>
        <begin position="838"/>
        <end position="861"/>
    </location>
</feature>
<evidence type="ECO:0008006" key="3">
    <source>
        <dbReference type="Google" id="ProtNLM"/>
    </source>
</evidence>